<sequence length="407" mass="43232">MSGRSPAGHVADGGWRGGHDSFSDVRVAIVSECFLPVVNGVTNSVLRVLEHLRDAGHDVLVVAPGADEPDSHDGVPVVRVPALELPVVSSMPVGVPSRRIVKALRAFRPDVVHLAAPFVVGARGLWAARRLGIPTVAVYQTDVAGFASSYGLGLTARAAWRWTCRLHAQADRTLAPSSWATEALRERGVPRVHQWARGVDTRRFTPARRSAAVRERLAPNGELLVGYVGRLAPEKQVERLAALRGMRGTRLVVVGAGPSEERLRAALPGAAFLGFRGGDELAELYASLDVFVHTGPAETFCQAVQEALASGLPVVAPDAGGPRDLVLPGRTGYLVPPLPDDEAGRPAADAALRAAVDRLRDPGLRAEFGAAARRSVLRRTWSTVCDELVGHYCEVAGVTGLLHDEAA</sequence>
<evidence type="ECO:0000313" key="5">
    <source>
        <dbReference type="Proteomes" id="UP001143463"/>
    </source>
</evidence>
<dbReference type="Pfam" id="PF13439">
    <property type="entry name" value="Glyco_transf_4"/>
    <property type="match status" value="1"/>
</dbReference>
<dbReference type="RefSeq" id="WP_269323057.1">
    <property type="nucleotide sequence ID" value="NZ_BAAAUZ010000052.1"/>
</dbReference>
<dbReference type="Pfam" id="PF13692">
    <property type="entry name" value="Glyco_trans_1_4"/>
    <property type="match status" value="1"/>
</dbReference>
<dbReference type="AlphaFoldDB" id="A0A9W6P0E9"/>
<dbReference type="CDD" id="cd03814">
    <property type="entry name" value="GT4-like"/>
    <property type="match status" value="1"/>
</dbReference>
<keyword evidence="2" id="KW-0808">Transferase</keyword>
<name>A0A9W6P0E9_9PSEU</name>
<dbReference type="Gene3D" id="3.40.50.2000">
    <property type="entry name" value="Glycogen Phosphorylase B"/>
    <property type="match status" value="2"/>
</dbReference>
<dbReference type="InterPro" id="IPR028098">
    <property type="entry name" value="Glyco_trans_4-like_N"/>
</dbReference>
<evidence type="ECO:0000259" key="3">
    <source>
        <dbReference type="Pfam" id="PF13439"/>
    </source>
</evidence>
<evidence type="ECO:0000256" key="1">
    <source>
        <dbReference type="ARBA" id="ARBA00022676"/>
    </source>
</evidence>
<dbReference type="InterPro" id="IPR050194">
    <property type="entry name" value="Glycosyltransferase_grp1"/>
</dbReference>
<reference evidence="4" key="2">
    <citation type="submission" date="2023-01" db="EMBL/GenBank/DDBJ databases">
        <authorList>
            <person name="Sun Q."/>
            <person name="Evtushenko L."/>
        </authorList>
    </citation>
    <scope>NUCLEOTIDE SEQUENCE</scope>
    <source>
        <strain evidence="4">VKM Ac-1069</strain>
    </source>
</reference>
<dbReference type="GO" id="GO:1901137">
    <property type="term" value="P:carbohydrate derivative biosynthetic process"/>
    <property type="evidence" value="ECO:0007669"/>
    <property type="project" value="UniProtKB-ARBA"/>
</dbReference>
<proteinExistence type="predicted"/>
<dbReference type="SUPFAM" id="SSF53756">
    <property type="entry name" value="UDP-Glycosyltransferase/glycogen phosphorylase"/>
    <property type="match status" value="1"/>
</dbReference>
<evidence type="ECO:0000256" key="2">
    <source>
        <dbReference type="ARBA" id="ARBA00022679"/>
    </source>
</evidence>
<gene>
    <name evidence="4" type="ORF">GCM10017577_67110</name>
</gene>
<keyword evidence="1" id="KW-0328">Glycosyltransferase</keyword>
<organism evidence="4 5">
    <name type="scientific">Pseudonocardia halophobica</name>
    <dbReference type="NCBI Taxonomy" id="29401"/>
    <lineage>
        <taxon>Bacteria</taxon>
        <taxon>Bacillati</taxon>
        <taxon>Actinomycetota</taxon>
        <taxon>Actinomycetes</taxon>
        <taxon>Pseudonocardiales</taxon>
        <taxon>Pseudonocardiaceae</taxon>
        <taxon>Pseudonocardia</taxon>
    </lineage>
</organism>
<dbReference type="Proteomes" id="UP001143463">
    <property type="component" value="Unassembled WGS sequence"/>
</dbReference>
<dbReference type="GO" id="GO:0016758">
    <property type="term" value="F:hexosyltransferase activity"/>
    <property type="evidence" value="ECO:0007669"/>
    <property type="project" value="TreeGrafter"/>
</dbReference>
<dbReference type="PANTHER" id="PTHR45947">
    <property type="entry name" value="SULFOQUINOVOSYL TRANSFERASE SQD2"/>
    <property type="match status" value="1"/>
</dbReference>
<accession>A0A9W6P0E9</accession>
<reference evidence="4" key="1">
    <citation type="journal article" date="2014" name="Int. J. Syst. Evol. Microbiol.">
        <title>Complete genome sequence of Corynebacterium casei LMG S-19264T (=DSM 44701T), isolated from a smear-ripened cheese.</title>
        <authorList>
            <consortium name="US DOE Joint Genome Institute (JGI-PGF)"/>
            <person name="Walter F."/>
            <person name="Albersmeier A."/>
            <person name="Kalinowski J."/>
            <person name="Ruckert C."/>
        </authorList>
    </citation>
    <scope>NUCLEOTIDE SEQUENCE</scope>
    <source>
        <strain evidence="4">VKM Ac-1069</strain>
    </source>
</reference>
<comment type="caution">
    <text evidence="4">The sequence shown here is derived from an EMBL/GenBank/DDBJ whole genome shotgun (WGS) entry which is preliminary data.</text>
</comment>
<dbReference type="EMBL" id="BSFQ01000049">
    <property type="protein sequence ID" value="GLL15559.1"/>
    <property type="molecule type" value="Genomic_DNA"/>
</dbReference>
<evidence type="ECO:0000313" key="4">
    <source>
        <dbReference type="EMBL" id="GLL15559.1"/>
    </source>
</evidence>
<protein>
    <submittedName>
        <fullName evidence="4">GDP-mannose-dependent alpha-mannosyltransferase</fullName>
    </submittedName>
</protein>
<feature type="domain" description="Glycosyltransferase subfamily 4-like N-terminal" evidence="3">
    <location>
        <begin position="38"/>
        <end position="203"/>
    </location>
</feature>
<keyword evidence="5" id="KW-1185">Reference proteome</keyword>
<dbReference type="PANTHER" id="PTHR45947:SF3">
    <property type="entry name" value="SULFOQUINOVOSYL TRANSFERASE SQD2"/>
    <property type="match status" value="1"/>
</dbReference>